<dbReference type="EMBL" id="JABKAV010000001">
    <property type="protein sequence ID" value="NVO83377.1"/>
    <property type="molecule type" value="Genomic_DNA"/>
</dbReference>
<name>A0ABX2PXG2_9BACT</name>
<reference evidence="1 2" key="1">
    <citation type="submission" date="2020-05" db="EMBL/GenBank/DDBJ databases">
        <title>Hymenobacter terrestris sp. nov. and Hymenobacter lapidiphilus sp. nov., isolated from regoliths in Antarctica.</title>
        <authorList>
            <person name="Sedlacek I."/>
            <person name="Pantucek R."/>
            <person name="Zeman M."/>
            <person name="Holochova P."/>
            <person name="Kralova S."/>
            <person name="Stankova E."/>
            <person name="Sedo O."/>
            <person name="Micenkova L."/>
            <person name="Svec P."/>
            <person name="Gupta V."/>
            <person name="Sood U."/>
            <person name="Korpole U.S."/>
            <person name="Lal R."/>
        </authorList>
    </citation>
    <scope>NUCLEOTIDE SEQUENCE [LARGE SCALE GENOMIC DNA]</scope>
    <source>
        <strain evidence="1 2">P5252</strain>
    </source>
</reference>
<evidence type="ECO:0008006" key="3">
    <source>
        <dbReference type="Google" id="ProtNLM"/>
    </source>
</evidence>
<proteinExistence type="predicted"/>
<dbReference type="RefSeq" id="WP_176897011.1">
    <property type="nucleotide sequence ID" value="NZ_JABKAV010000001.1"/>
</dbReference>
<gene>
    <name evidence="1" type="ORF">HW556_00630</name>
</gene>
<dbReference type="Proteomes" id="UP000626554">
    <property type="component" value="Unassembled WGS sequence"/>
</dbReference>
<sequence length="65" mass="7501">MQHSYYAGAVAYQLHNFALAAATDFIGFNEEAFWEGLDYFRASNPMLDIGHYRKIFDHHLSESTN</sequence>
<protein>
    <recommendedName>
        <fullName evidence="3">DUF2252 domain-containing protein</fullName>
    </recommendedName>
</protein>
<accession>A0ABX2PXG2</accession>
<organism evidence="1 2">
    <name type="scientific">Hymenobacter terrestris</name>
    <dbReference type="NCBI Taxonomy" id="2748310"/>
    <lineage>
        <taxon>Bacteria</taxon>
        <taxon>Pseudomonadati</taxon>
        <taxon>Bacteroidota</taxon>
        <taxon>Cytophagia</taxon>
        <taxon>Cytophagales</taxon>
        <taxon>Hymenobacteraceae</taxon>
        <taxon>Hymenobacter</taxon>
    </lineage>
</organism>
<evidence type="ECO:0000313" key="1">
    <source>
        <dbReference type="EMBL" id="NVO83377.1"/>
    </source>
</evidence>
<keyword evidence="2" id="KW-1185">Reference proteome</keyword>
<comment type="caution">
    <text evidence="1">The sequence shown here is derived from an EMBL/GenBank/DDBJ whole genome shotgun (WGS) entry which is preliminary data.</text>
</comment>
<evidence type="ECO:0000313" key="2">
    <source>
        <dbReference type="Proteomes" id="UP000626554"/>
    </source>
</evidence>